<evidence type="ECO:0008006" key="4">
    <source>
        <dbReference type="Google" id="ProtNLM"/>
    </source>
</evidence>
<dbReference type="Proteomes" id="UP001437256">
    <property type="component" value="Unassembled WGS sequence"/>
</dbReference>
<organism evidence="2 3">
    <name type="scientific">Marasmius tenuissimus</name>
    <dbReference type="NCBI Taxonomy" id="585030"/>
    <lineage>
        <taxon>Eukaryota</taxon>
        <taxon>Fungi</taxon>
        <taxon>Dikarya</taxon>
        <taxon>Basidiomycota</taxon>
        <taxon>Agaricomycotina</taxon>
        <taxon>Agaricomycetes</taxon>
        <taxon>Agaricomycetidae</taxon>
        <taxon>Agaricales</taxon>
        <taxon>Marasmiineae</taxon>
        <taxon>Marasmiaceae</taxon>
        <taxon>Marasmius</taxon>
    </lineage>
</organism>
<feature type="non-terminal residue" evidence="2">
    <location>
        <position position="73"/>
    </location>
</feature>
<accession>A0ABR2ZSD0</accession>
<protein>
    <recommendedName>
        <fullName evidence="4">Secreted protein</fullName>
    </recommendedName>
</protein>
<comment type="caution">
    <text evidence="2">The sequence shown here is derived from an EMBL/GenBank/DDBJ whole genome shotgun (WGS) entry which is preliminary data.</text>
</comment>
<name>A0ABR2ZSD0_9AGAR</name>
<gene>
    <name evidence="2" type="ORF">AAF712_008411</name>
</gene>
<proteinExistence type="predicted"/>
<feature type="signal peptide" evidence="1">
    <location>
        <begin position="1"/>
        <end position="23"/>
    </location>
</feature>
<keyword evidence="1" id="KW-0732">Signal</keyword>
<reference evidence="2 3" key="1">
    <citation type="submission" date="2024-05" db="EMBL/GenBank/DDBJ databases">
        <title>A draft genome resource for the thread blight pathogen Marasmius tenuissimus strain MS-2.</title>
        <authorList>
            <person name="Yulfo-Soto G.E."/>
            <person name="Baruah I.K."/>
            <person name="Amoako-Attah I."/>
            <person name="Bukari Y."/>
            <person name="Meinhardt L.W."/>
            <person name="Bailey B.A."/>
            <person name="Cohen S.P."/>
        </authorList>
    </citation>
    <scope>NUCLEOTIDE SEQUENCE [LARGE SCALE GENOMIC DNA]</scope>
    <source>
        <strain evidence="2 3">MS-2</strain>
    </source>
</reference>
<sequence length="73" mass="7928">MKAPTVPEVVVLATLRLLYGARGVPAAQSHPRAIEKRSFQSELLPDVGLRFMKNSGVCETTPGVEQMSGYIDI</sequence>
<keyword evidence="3" id="KW-1185">Reference proteome</keyword>
<evidence type="ECO:0000256" key="1">
    <source>
        <dbReference type="SAM" id="SignalP"/>
    </source>
</evidence>
<evidence type="ECO:0000313" key="3">
    <source>
        <dbReference type="Proteomes" id="UP001437256"/>
    </source>
</evidence>
<evidence type="ECO:0000313" key="2">
    <source>
        <dbReference type="EMBL" id="KAL0064592.1"/>
    </source>
</evidence>
<dbReference type="EMBL" id="JBBXMP010000059">
    <property type="protein sequence ID" value="KAL0064592.1"/>
    <property type="molecule type" value="Genomic_DNA"/>
</dbReference>
<feature type="chain" id="PRO_5046971983" description="Secreted protein" evidence="1">
    <location>
        <begin position="24"/>
        <end position="73"/>
    </location>
</feature>